<name>A0A563U3V6_9SPHI</name>
<dbReference type="RefSeq" id="WP_146271075.1">
    <property type="nucleotide sequence ID" value="NZ_VOEI01000003.1"/>
</dbReference>
<accession>A0A563U3V6</accession>
<keyword evidence="2" id="KW-1185">Reference proteome</keyword>
<evidence type="ECO:0000313" key="1">
    <source>
        <dbReference type="EMBL" id="TWR26036.1"/>
    </source>
</evidence>
<protein>
    <submittedName>
        <fullName evidence="1">Uncharacterized protein</fullName>
    </submittedName>
</protein>
<proteinExistence type="predicted"/>
<reference evidence="1 2" key="1">
    <citation type="submission" date="2019-07" db="EMBL/GenBank/DDBJ databases">
        <authorList>
            <person name="Kim J."/>
        </authorList>
    </citation>
    <scope>NUCLEOTIDE SEQUENCE [LARGE SCALE GENOMIC DNA]</scope>
    <source>
        <strain evidence="1 2">MJ1a</strain>
    </source>
</reference>
<dbReference type="AlphaFoldDB" id="A0A563U3V6"/>
<evidence type="ECO:0000313" key="2">
    <source>
        <dbReference type="Proteomes" id="UP000318010"/>
    </source>
</evidence>
<dbReference type="Proteomes" id="UP000318010">
    <property type="component" value="Unassembled WGS sequence"/>
</dbReference>
<comment type="caution">
    <text evidence="1">The sequence shown here is derived from an EMBL/GenBank/DDBJ whole genome shotgun (WGS) entry which is preliminary data.</text>
</comment>
<dbReference type="EMBL" id="VOEI01000003">
    <property type="protein sequence ID" value="TWR26036.1"/>
    <property type="molecule type" value="Genomic_DNA"/>
</dbReference>
<organism evidence="1 2">
    <name type="scientific">Mucilaginibacter achroorhodeus</name>
    <dbReference type="NCBI Taxonomy" id="2599294"/>
    <lineage>
        <taxon>Bacteria</taxon>
        <taxon>Pseudomonadati</taxon>
        <taxon>Bacteroidota</taxon>
        <taxon>Sphingobacteriia</taxon>
        <taxon>Sphingobacteriales</taxon>
        <taxon>Sphingobacteriaceae</taxon>
        <taxon>Mucilaginibacter</taxon>
    </lineage>
</organism>
<sequence>MRRFLAILLLSVHLFNAGGYTVIFEYFIHRSEQQIVKQIYENKVDATQLVQIKVPVHTPGIQDWPDYEKVQGQVQLKNGFYNYVGVKMTRDTMYLVCVANEVKNKLFEANTIIAKNVSDAPLTKKGQEPSAKKLSSPVSEYNVPVTQVNFLNFNDPSLQRGNLISSVLTHPYIESPGKPPNQLIG</sequence>
<gene>
    <name evidence="1" type="ORF">FPZ42_10420</name>
</gene>
<dbReference type="OrthoDB" id="950503at2"/>